<accession>A0ABQ7QNZ2</accession>
<proteinExistence type="predicted"/>
<sequence length="120" mass="13166">MKRVRPKTLYLLGSVTARRSVLSVGHTRSSVTTARRFRPSPTDGLSATDANMTDHSTSIIRLEGPKTLYLLGSVTARRSVRSVGHTRSSVTTARRFRPSPTGGLSATDAYITDQFHHHCD</sequence>
<keyword evidence="3" id="KW-1185">Reference proteome</keyword>
<evidence type="ECO:0000313" key="2">
    <source>
        <dbReference type="EMBL" id="KAG7306760.1"/>
    </source>
</evidence>
<feature type="region of interest" description="Disordered" evidence="1">
    <location>
        <begin position="80"/>
        <end position="107"/>
    </location>
</feature>
<evidence type="ECO:0000313" key="3">
    <source>
        <dbReference type="Proteomes" id="UP000823941"/>
    </source>
</evidence>
<protein>
    <recommendedName>
        <fullName evidence="4">Secreted protein</fullName>
    </recommendedName>
</protein>
<comment type="caution">
    <text evidence="2">The sequence shown here is derived from an EMBL/GenBank/DDBJ whole genome shotgun (WGS) entry which is preliminary data.</text>
</comment>
<dbReference type="Proteomes" id="UP000823941">
    <property type="component" value="Chromosome 11"/>
</dbReference>
<evidence type="ECO:0008006" key="4">
    <source>
        <dbReference type="Google" id="ProtNLM"/>
    </source>
</evidence>
<dbReference type="EMBL" id="JAHIBW010000011">
    <property type="protein sequence ID" value="KAG7306760.1"/>
    <property type="molecule type" value="Genomic_DNA"/>
</dbReference>
<organism evidence="2 3">
    <name type="scientific">Plutella xylostella</name>
    <name type="common">Diamondback moth</name>
    <name type="synonym">Plutella maculipennis</name>
    <dbReference type="NCBI Taxonomy" id="51655"/>
    <lineage>
        <taxon>Eukaryota</taxon>
        <taxon>Metazoa</taxon>
        <taxon>Ecdysozoa</taxon>
        <taxon>Arthropoda</taxon>
        <taxon>Hexapoda</taxon>
        <taxon>Insecta</taxon>
        <taxon>Pterygota</taxon>
        <taxon>Neoptera</taxon>
        <taxon>Endopterygota</taxon>
        <taxon>Lepidoptera</taxon>
        <taxon>Glossata</taxon>
        <taxon>Ditrysia</taxon>
        <taxon>Yponomeutoidea</taxon>
        <taxon>Plutellidae</taxon>
        <taxon>Plutella</taxon>
    </lineage>
</organism>
<reference evidence="2 3" key="1">
    <citation type="submission" date="2021-06" db="EMBL/GenBank/DDBJ databases">
        <title>A haploid diamondback moth (Plutella xylostella L.) genome assembly resolves 31 chromosomes and identifies a diamide resistance mutation.</title>
        <authorList>
            <person name="Ward C.M."/>
            <person name="Perry K.D."/>
            <person name="Baker G."/>
            <person name="Powis K."/>
            <person name="Heckel D.G."/>
            <person name="Baxter S.W."/>
        </authorList>
    </citation>
    <scope>NUCLEOTIDE SEQUENCE [LARGE SCALE GENOMIC DNA]</scope>
    <source>
        <strain evidence="2 3">LV</strain>
        <tissue evidence="2">Single pupa</tissue>
    </source>
</reference>
<gene>
    <name evidence="2" type="ORF">JYU34_008193</name>
</gene>
<evidence type="ECO:0000256" key="1">
    <source>
        <dbReference type="SAM" id="MobiDB-lite"/>
    </source>
</evidence>
<name>A0ABQ7QNZ2_PLUXY</name>